<dbReference type="GO" id="GO:0003677">
    <property type="term" value="F:DNA binding"/>
    <property type="evidence" value="ECO:0007669"/>
    <property type="project" value="UniProtKB-KW"/>
</dbReference>
<evidence type="ECO:0000256" key="3">
    <source>
        <dbReference type="ARBA" id="ARBA00023163"/>
    </source>
</evidence>
<dbReference type="AlphaFoldDB" id="A0A239M8K4"/>
<dbReference type="Pfam" id="PF01022">
    <property type="entry name" value="HTH_5"/>
    <property type="match status" value="1"/>
</dbReference>
<accession>A0A239M8K4</accession>
<reference evidence="5 6" key="1">
    <citation type="submission" date="2017-06" db="EMBL/GenBank/DDBJ databases">
        <authorList>
            <person name="Kim H.J."/>
            <person name="Triplett B.A."/>
        </authorList>
    </citation>
    <scope>NUCLEOTIDE SEQUENCE [LARGE SCALE GENOMIC DNA]</scope>
    <source>
        <strain evidence="5 6">CGMCC 4.5593</strain>
    </source>
</reference>
<keyword evidence="3" id="KW-0804">Transcription</keyword>
<dbReference type="CDD" id="cd00090">
    <property type="entry name" value="HTH_ARSR"/>
    <property type="match status" value="1"/>
</dbReference>
<sequence length="332" mass="36654">MHSEDRVAELVFSASDLAETRFAVSPMWEVGTSFRLLRSGGSHPVHQRWLDQVRPRVAAAGLDRGWLAELIASSGYVPDFVNPAPDGPSATLDQELSGILNTPEDRVRRDLDRLGVEQGSASARVRALRDQPHHRLPHVVEEIRRYWELALAPYWGRIRAVLEADIAHRARQAVEHGTRHLFNDLHASVRWTDDTLRLARRQRALDRTTSGPGLLLIPSAFTGPDPYTLIRPPDPPQLAYPARGTGTLWESRSVRAAPALATVLGRTRALLLSELELPATTTDLAERTGLTAPAISQHLTTLRDAGLVSAHRHGRFVLYARTVTADVLVEGG</sequence>
<evidence type="ECO:0000256" key="2">
    <source>
        <dbReference type="ARBA" id="ARBA00023125"/>
    </source>
</evidence>
<evidence type="ECO:0000313" key="5">
    <source>
        <dbReference type="EMBL" id="SNT38139.1"/>
    </source>
</evidence>
<name>A0A239M8K4_9ACTN</name>
<dbReference type="GO" id="GO:0003700">
    <property type="term" value="F:DNA-binding transcription factor activity"/>
    <property type="evidence" value="ECO:0007669"/>
    <property type="project" value="InterPro"/>
</dbReference>
<keyword evidence="2" id="KW-0238">DNA-binding</keyword>
<dbReference type="InterPro" id="IPR036390">
    <property type="entry name" value="WH_DNA-bd_sf"/>
</dbReference>
<evidence type="ECO:0000256" key="1">
    <source>
        <dbReference type="ARBA" id="ARBA00023015"/>
    </source>
</evidence>
<organism evidence="5 6">
    <name type="scientific">Asanoa hainanensis</name>
    <dbReference type="NCBI Taxonomy" id="560556"/>
    <lineage>
        <taxon>Bacteria</taxon>
        <taxon>Bacillati</taxon>
        <taxon>Actinomycetota</taxon>
        <taxon>Actinomycetes</taxon>
        <taxon>Micromonosporales</taxon>
        <taxon>Micromonosporaceae</taxon>
        <taxon>Asanoa</taxon>
    </lineage>
</organism>
<gene>
    <name evidence="5" type="ORF">SAMN05421812_105166</name>
</gene>
<feature type="domain" description="HTH arsR-type" evidence="4">
    <location>
        <begin position="248"/>
        <end position="332"/>
    </location>
</feature>
<evidence type="ECO:0000259" key="4">
    <source>
        <dbReference type="PROSITE" id="PS50987"/>
    </source>
</evidence>
<dbReference type="SMART" id="SM00418">
    <property type="entry name" value="HTH_ARSR"/>
    <property type="match status" value="1"/>
</dbReference>
<dbReference type="OrthoDB" id="3542816at2"/>
<dbReference type="SMART" id="SM00419">
    <property type="entry name" value="HTH_CRP"/>
    <property type="match status" value="1"/>
</dbReference>
<dbReference type="RefSeq" id="WP_089248976.1">
    <property type="nucleotide sequence ID" value="NZ_FZPH01000005.1"/>
</dbReference>
<keyword evidence="1" id="KW-0805">Transcription regulation</keyword>
<dbReference type="EMBL" id="FZPH01000005">
    <property type="protein sequence ID" value="SNT38139.1"/>
    <property type="molecule type" value="Genomic_DNA"/>
</dbReference>
<dbReference type="PROSITE" id="PS50987">
    <property type="entry name" value="HTH_ARSR_2"/>
    <property type="match status" value="1"/>
</dbReference>
<dbReference type="Gene3D" id="1.10.10.10">
    <property type="entry name" value="Winged helix-like DNA-binding domain superfamily/Winged helix DNA-binding domain"/>
    <property type="match status" value="1"/>
</dbReference>
<proteinExistence type="predicted"/>
<evidence type="ECO:0000313" key="6">
    <source>
        <dbReference type="Proteomes" id="UP000198362"/>
    </source>
</evidence>
<dbReference type="PANTHER" id="PTHR43132:SF8">
    <property type="entry name" value="HTH-TYPE TRANSCRIPTIONAL REGULATOR KMTR"/>
    <property type="match status" value="1"/>
</dbReference>
<dbReference type="InterPro" id="IPR051011">
    <property type="entry name" value="Metal_resp_trans_reg"/>
</dbReference>
<protein>
    <submittedName>
        <fullName evidence="5">Regulatory protein, arsR family</fullName>
    </submittedName>
</protein>
<dbReference type="InterPro" id="IPR001845">
    <property type="entry name" value="HTH_ArsR_DNA-bd_dom"/>
</dbReference>
<dbReference type="InterPro" id="IPR036388">
    <property type="entry name" value="WH-like_DNA-bd_sf"/>
</dbReference>
<dbReference type="InterPro" id="IPR012318">
    <property type="entry name" value="HTH_CRP"/>
</dbReference>
<dbReference type="SUPFAM" id="SSF46785">
    <property type="entry name" value="Winged helix' DNA-binding domain"/>
    <property type="match status" value="1"/>
</dbReference>
<keyword evidence="6" id="KW-1185">Reference proteome</keyword>
<dbReference type="PANTHER" id="PTHR43132">
    <property type="entry name" value="ARSENICAL RESISTANCE OPERON REPRESSOR ARSR-RELATED"/>
    <property type="match status" value="1"/>
</dbReference>
<dbReference type="Proteomes" id="UP000198362">
    <property type="component" value="Unassembled WGS sequence"/>
</dbReference>
<dbReference type="InterPro" id="IPR011991">
    <property type="entry name" value="ArsR-like_HTH"/>
</dbReference>